<dbReference type="Proteomes" id="UP000051789">
    <property type="component" value="Unassembled WGS sequence"/>
</dbReference>
<protein>
    <recommendedName>
        <fullName evidence="1">Mga helix-turn-helix domain-containing protein</fullName>
    </recommendedName>
</protein>
<organism evidence="2 3">
    <name type="scientific">Lacticaseibacillus thailandensis DSM 22698 = JCM 13996</name>
    <dbReference type="NCBI Taxonomy" id="1423810"/>
    <lineage>
        <taxon>Bacteria</taxon>
        <taxon>Bacillati</taxon>
        <taxon>Bacillota</taxon>
        <taxon>Bacilli</taxon>
        <taxon>Lactobacillales</taxon>
        <taxon>Lactobacillaceae</taxon>
        <taxon>Lacticaseibacillus</taxon>
    </lineage>
</organism>
<dbReference type="InterPro" id="IPR007737">
    <property type="entry name" value="Mga_HTH"/>
</dbReference>
<accession>A0A0R2C8G9</accession>
<sequence>MPAYELFLSQKELAKLNFYQMVMDLPPNERTCARFADQLRVSTTTIYRNWQTITNDLHQFIRPNEQPPKLLEASSAPPEHDIPAARYAVYLMRHSLVGDFLRSVLTHPERTLDDIAKAHELSTSTATRRLRPLRNFLAKFDVNLTYSPIGIEGYEPVVRLTLSQLIWQIDQDGVTLFPYVEAQAQKVTRQLRTAHLVVNNCPFLRVQNMVTIAILRNQQGHAMPALPPLHKILQVTGYNGIVGTRTEFVAKHPADTALIHLESLLIGNFHSEADPDLQRLLQYHNKSNSASWRLVSGITQRARTLVGFSGSHRNKVLLANMLAVTVVLEIIDHKVPTFDPLALGGQRPTSPALERMLRQYFATLPPSMARFQHIASSLIVRYIPLMTSVVNLGVPTIGIALDPEQEQQVYSALIEIARSVPSVQIVANPRDADIVVTTRLNADPRYFTLAPHSRSSWLALEKRVHDCVGHKSGLAKRPEIAYTVIERGEYSNEQKDEKNGASSPN</sequence>
<proteinExistence type="predicted"/>
<evidence type="ECO:0000259" key="1">
    <source>
        <dbReference type="Pfam" id="PF05043"/>
    </source>
</evidence>
<comment type="caution">
    <text evidence="2">The sequence shown here is derived from an EMBL/GenBank/DDBJ whole genome shotgun (WGS) entry which is preliminary data.</text>
</comment>
<evidence type="ECO:0000313" key="2">
    <source>
        <dbReference type="EMBL" id="KRM88097.1"/>
    </source>
</evidence>
<keyword evidence="3" id="KW-1185">Reference proteome</keyword>
<dbReference type="Pfam" id="PF05043">
    <property type="entry name" value="Mga"/>
    <property type="match status" value="1"/>
</dbReference>
<dbReference type="STRING" id="1423810.FD19_GL000386"/>
<dbReference type="PATRIC" id="fig|1423810.4.peg.390"/>
<gene>
    <name evidence="2" type="ORF">FD19_GL000386</name>
</gene>
<name>A0A0R2C8G9_9LACO</name>
<reference evidence="2 3" key="1">
    <citation type="journal article" date="2015" name="Genome Announc.">
        <title>Expanding the biotechnology potential of lactobacilli through comparative genomics of 213 strains and associated genera.</title>
        <authorList>
            <person name="Sun Z."/>
            <person name="Harris H.M."/>
            <person name="McCann A."/>
            <person name="Guo C."/>
            <person name="Argimon S."/>
            <person name="Zhang W."/>
            <person name="Yang X."/>
            <person name="Jeffery I.B."/>
            <person name="Cooney J.C."/>
            <person name="Kagawa T.F."/>
            <person name="Liu W."/>
            <person name="Song Y."/>
            <person name="Salvetti E."/>
            <person name="Wrobel A."/>
            <person name="Rasinkangas P."/>
            <person name="Parkhill J."/>
            <person name="Rea M.C."/>
            <person name="O'Sullivan O."/>
            <person name="Ritari J."/>
            <person name="Douillard F.P."/>
            <person name="Paul Ross R."/>
            <person name="Yang R."/>
            <person name="Briner A.E."/>
            <person name="Felis G.E."/>
            <person name="de Vos W.M."/>
            <person name="Barrangou R."/>
            <person name="Klaenhammer T.R."/>
            <person name="Caufield P.W."/>
            <person name="Cui Y."/>
            <person name="Zhang H."/>
            <person name="O'Toole P.W."/>
        </authorList>
    </citation>
    <scope>NUCLEOTIDE SEQUENCE [LARGE SCALE GENOMIC DNA]</scope>
    <source>
        <strain evidence="2 3">DSM 22698</strain>
    </source>
</reference>
<dbReference type="RefSeq" id="WP_056968990.1">
    <property type="nucleotide sequence ID" value="NZ_AYZK01000001.1"/>
</dbReference>
<dbReference type="EMBL" id="AYZK01000001">
    <property type="protein sequence ID" value="KRM88097.1"/>
    <property type="molecule type" value="Genomic_DNA"/>
</dbReference>
<feature type="domain" description="Mga helix-turn-helix" evidence="1">
    <location>
        <begin position="90"/>
        <end position="163"/>
    </location>
</feature>
<evidence type="ECO:0000313" key="3">
    <source>
        <dbReference type="Proteomes" id="UP000051789"/>
    </source>
</evidence>
<dbReference type="AlphaFoldDB" id="A0A0R2C8G9"/>